<dbReference type="PANTHER" id="PTHR30466">
    <property type="entry name" value="FLAVIN REDUCTASE"/>
    <property type="match status" value="1"/>
</dbReference>
<evidence type="ECO:0000313" key="5">
    <source>
        <dbReference type="Proteomes" id="UP001589810"/>
    </source>
</evidence>
<evidence type="ECO:0000256" key="1">
    <source>
        <dbReference type="ARBA" id="ARBA00008898"/>
    </source>
</evidence>
<keyword evidence="5" id="KW-1185">Reference proteome</keyword>
<feature type="domain" description="Flavin reductase like" evidence="3">
    <location>
        <begin position="16"/>
        <end position="159"/>
    </location>
</feature>
<name>A0ABV6MMU6_9PSEU</name>
<gene>
    <name evidence="4" type="ORF">ACFFH7_09035</name>
</gene>
<dbReference type="InterPro" id="IPR012349">
    <property type="entry name" value="Split_barrel_FMN-bd"/>
</dbReference>
<dbReference type="EMBL" id="JBHLUD010000002">
    <property type="protein sequence ID" value="MFC0541624.1"/>
    <property type="molecule type" value="Genomic_DNA"/>
</dbReference>
<sequence>MTLAQHLDPTTLRQVFGAFPTGVTAVAGLVAGEPIGLAANSFTSVSLDPPLVSVCIATTSGSWPLLRCVPRIGISVLASGHEDMCRRLASRTADRFAGLPWWSTDDGAVLLAGASAWLECSPHREIVAGDHHLALLSVHRLAFDADTAPLVFHASRFRRLAD</sequence>
<comment type="similarity">
    <text evidence="1">Belongs to the non-flavoprotein flavin reductase family.</text>
</comment>
<dbReference type="InterPro" id="IPR050268">
    <property type="entry name" value="NADH-dep_flavin_reductase"/>
</dbReference>
<accession>A0ABV6MMU6</accession>
<dbReference type="Pfam" id="PF01613">
    <property type="entry name" value="Flavin_Reduct"/>
    <property type="match status" value="1"/>
</dbReference>
<reference evidence="4 5" key="1">
    <citation type="submission" date="2024-09" db="EMBL/GenBank/DDBJ databases">
        <authorList>
            <person name="Sun Q."/>
            <person name="Mori K."/>
        </authorList>
    </citation>
    <scope>NUCLEOTIDE SEQUENCE [LARGE SCALE GENOMIC DNA]</scope>
    <source>
        <strain evidence="4 5">TBRC 1432</strain>
    </source>
</reference>
<dbReference type="PANTHER" id="PTHR30466:SF11">
    <property type="entry name" value="FLAVIN-DEPENDENT MONOOXYGENASE, REDUCTASE SUBUNIT HSAB"/>
    <property type="match status" value="1"/>
</dbReference>
<dbReference type="RefSeq" id="WP_379793872.1">
    <property type="nucleotide sequence ID" value="NZ_CP097263.1"/>
</dbReference>
<protein>
    <submittedName>
        <fullName evidence="4">Flavin reductase family protein</fullName>
        <ecNumber evidence="4">1.-.-.-</ecNumber>
    </submittedName>
</protein>
<dbReference type="GO" id="GO:0016491">
    <property type="term" value="F:oxidoreductase activity"/>
    <property type="evidence" value="ECO:0007669"/>
    <property type="project" value="UniProtKB-KW"/>
</dbReference>
<keyword evidence="2 4" id="KW-0560">Oxidoreductase</keyword>
<dbReference type="Gene3D" id="2.30.110.10">
    <property type="entry name" value="Electron Transport, Fmn-binding Protein, Chain A"/>
    <property type="match status" value="1"/>
</dbReference>
<dbReference type="InterPro" id="IPR002563">
    <property type="entry name" value="Flavin_Rdtase-like_dom"/>
</dbReference>
<dbReference type="Proteomes" id="UP001589810">
    <property type="component" value="Unassembled WGS sequence"/>
</dbReference>
<proteinExistence type="inferred from homology"/>
<dbReference type="SUPFAM" id="SSF50475">
    <property type="entry name" value="FMN-binding split barrel"/>
    <property type="match status" value="1"/>
</dbReference>
<comment type="caution">
    <text evidence="4">The sequence shown here is derived from an EMBL/GenBank/DDBJ whole genome shotgun (WGS) entry which is preliminary data.</text>
</comment>
<dbReference type="SMART" id="SM00903">
    <property type="entry name" value="Flavin_Reduct"/>
    <property type="match status" value="1"/>
</dbReference>
<evidence type="ECO:0000313" key="4">
    <source>
        <dbReference type="EMBL" id="MFC0541624.1"/>
    </source>
</evidence>
<organism evidence="4 5">
    <name type="scientific">Kutzneria chonburiensis</name>
    <dbReference type="NCBI Taxonomy" id="1483604"/>
    <lineage>
        <taxon>Bacteria</taxon>
        <taxon>Bacillati</taxon>
        <taxon>Actinomycetota</taxon>
        <taxon>Actinomycetes</taxon>
        <taxon>Pseudonocardiales</taxon>
        <taxon>Pseudonocardiaceae</taxon>
        <taxon>Kutzneria</taxon>
    </lineage>
</organism>
<evidence type="ECO:0000259" key="3">
    <source>
        <dbReference type="SMART" id="SM00903"/>
    </source>
</evidence>
<dbReference type="EC" id="1.-.-.-" evidence="4"/>
<evidence type="ECO:0000256" key="2">
    <source>
        <dbReference type="ARBA" id="ARBA00023002"/>
    </source>
</evidence>